<organism evidence="1 2">
    <name type="scientific">Cannabis sativa</name>
    <name type="common">Hemp</name>
    <name type="synonym">Marijuana</name>
    <dbReference type="NCBI Taxonomy" id="3483"/>
    <lineage>
        <taxon>Eukaryota</taxon>
        <taxon>Viridiplantae</taxon>
        <taxon>Streptophyta</taxon>
        <taxon>Embryophyta</taxon>
        <taxon>Tracheophyta</taxon>
        <taxon>Spermatophyta</taxon>
        <taxon>Magnoliopsida</taxon>
        <taxon>eudicotyledons</taxon>
        <taxon>Gunneridae</taxon>
        <taxon>Pentapetalae</taxon>
        <taxon>rosids</taxon>
        <taxon>fabids</taxon>
        <taxon>Rosales</taxon>
        <taxon>Cannabaceae</taxon>
        <taxon>Cannabis</taxon>
    </lineage>
</organism>
<reference evidence="1" key="2">
    <citation type="submission" date="2021-03" db="UniProtKB">
        <authorList>
            <consortium name="EnsemblPlants"/>
        </authorList>
    </citation>
    <scope>IDENTIFICATION</scope>
</reference>
<dbReference type="AlphaFoldDB" id="A0A803PUJ9"/>
<accession>A0A803PUJ9</accession>
<dbReference type="EnsemblPlants" id="evm.model.06.1452">
    <property type="protein sequence ID" value="cds.evm.model.06.1452"/>
    <property type="gene ID" value="evm.TU.06.1452"/>
</dbReference>
<proteinExistence type="predicted"/>
<dbReference type="EMBL" id="UZAU01000610">
    <property type="status" value="NOT_ANNOTATED_CDS"/>
    <property type="molecule type" value="Genomic_DNA"/>
</dbReference>
<dbReference type="Proteomes" id="UP000596661">
    <property type="component" value="Chromosome 6"/>
</dbReference>
<dbReference type="Gramene" id="evm.model.06.1452">
    <property type="protein sequence ID" value="cds.evm.model.06.1452"/>
    <property type="gene ID" value="evm.TU.06.1452"/>
</dbReference>
<name>A0A803PUJ9_CANSA</name>
<protein>
    <submittedName>
        <fullName evidence="1">Uncharacterized protein</fullName>
    </submittedName>
</protein>
<evidence type="ECO:0000313" key="1">
    <source>
        <dbReference type="EnsemblPlants" id="cds.evm.model.06.1452"/>
    </source>
</evidence>
<reference evidence="1" key="1">
    <citation type="submission" date="2018-11" db="EMBL/GenBank/DDBJ databases">
        <authorList>
            <person name="Grassa J C."/>
        </authorList>
    </citation>
    <scope>NUCLEOTIDE SEQUENCE [LARGE SCALE GENOMIC DNA]</scope>
</reference>
<sequence length="174" mass="20015">MDCLPSRKRKGLVFNASHYKKFVTFTRIVRYCAGKNFYQRNSQTAMGKRILKDNKLETTYQNPNTHFRVHEVNLGIGLGTAPRSTVMVRDYSTLRCYLSFYMSNIDIHIIRPTFDVNIFILCVDGLSTLLGKFETKEWLHGCKLANGAIRISHMLFADDSYLYCKGTMSVVVHV</sequence>
<keyword evidence="2" id="KW-1185">Reference proteome</keyword>
<evidence type="ECO:0000313" key="2">
    <source>
        <dbReference type="Proteomes" id="UP000596661"/>
    </source>
</evidence>